<dbReference type="GO" id="GO:0005525">
    <property type="term" value="F:GTP binding"/>
    <property type="evidence" value="ECO:0007669"/>
    <property type="project" value="UniProtKB-KW"/>
</dbReference>
<proteinExistence type="inferred from homology"/>
<dbReference type="Proteomes" id="UP000492821">
    <property type="component" value="Unassembled WGS sequence"/>
</dbReference>
<dbReference type="InterPro" id="IPR007587">
    <property type="entry name" value="SAPS"/>
</dbReference>
<organism evidence="8 9">
    <name type="scientific">Panagrellus redivivus</name>
    <name type="common">Microworm</name>
    <dbReference type="NCBI Taxonomy" id="6233"/>
    <lineage>
        <taxon>Eukaryota</taxon>
        <taxon>Metazoa</taxon>
        <taxon>Ecdysozoa</taxon>
        <taxon>Nematoda</taxon>
        <taxon>Chromadorea</taxon>
        <taxon>Rhabditida</taxon>
        <taxon>Tylenchina</taxon>
        <taxon>Panagrolaimomorpha</taxon>
        <taxon>Panagrolaimoidea</taxon>
        <taxon>Panagrolaimidae</taxon>
        <taxon>Panagrellus</taxon>
    </lineage>
</organism>
<dbReference type="WBParaSite" id="Pan_g379.t2">
    <property type="protein sequence ID" value="Pan_g379.t2"/>
    <property type="gene ID" value="Pan_g379"/>
</dbReference>
<evidence type="ECO:0000256" key="3">
    <source>
        <dbReference type="ARBA" id="ARBA00007756"/>
    </source>
</evidence>
<keyword evidence="5" id="KW-0547">Nucleotide-binding</keyword>
<keyword evidence="6" id="KW-0342">GTP-binding</keyword>
<comment type="similarity">
    <text evidence="2">Belongs to the SAPS family.</text>
</comment>
<dbReference type="FunFam" id="3.40.50.300:FF:000488">
    <property type="entry name" value="Small monomeric GTPase (Gtr1)"/>
    <property type="match status" value="1"/>
</dbReference>
<comment type="subcellular location">
    <subcellularLocation>
        <location evidence="1">Cytoplasm</location>
    </subcellularLocation>
</comment>
<dbReference type="GO" id="GO:0005634">
    <property type="term" value="C:nucleus"/>
    <property type="evidence" value="ECO:0007669"/>
    <property type="project" value="TreeGrafter"/>
</dbReference>
<dbReference type="Gene3D" id="3.40.50.300">
    <property type="entry name" value="P-loop containing nucleotide triphosphate hydrolases"/>
    <property type="match status" value="1"/>
</dbReference>
<evidence type="ECO:0000256" key="7">
    <source>
        <dbReference type="ARBA" id="ARBA00049117"/>
    </source>
</evidence>
<dbReference type="Gene3D" id="3.30.450.190">
    <property type="match status" value="1"/>
</dbReference>
<dbReference type="GO" id="GO:0009267">
    <property type="term" value="P:cellular response to starvation"/>
    <property type="evidence" value="ECO:0007669"/>
    <property type="project" value="TreeGrafter"/>
</dbReference>
<evidence type="ECO:0000256" key="5">
    <source>
        <dbReference type="ARBA" id="ARBA00022741"/>
    </source>
</evidence>
<dbReference type="CDD" id="cd11384">
    <property type="entry name" value="RagA_like"/>
    <property type="match status" value="1"/>
</dbReference>
<protein>
    <submittedName>
        <fullName evidence="9">GTP-binding protein</fullName>
    </submittedName>
</protein>
<evidence type="ECO:0000256" key="2">
    <source>
        <dbReference type="ARBA" id="ARBA00006180"/>
    </source>
</evidence>
<dbReference type="FunFam" id="3.30.450.190:FF:000002">
    <property type="entry name" value="Ras-related GTP-binding protein A"/>
    <property type="match status" value="1"/>
</dbReference>
<dbReference type="GO" id="GO:0003924">
    <property type="term" value="F:GTPase activity"/>
    <property type="evidence" value="ECO:0007669"/>
    <property type="project" value="TreeGrafter"/>
</dbReference>
<accession>A0A7E4ZYX1</accession>
<dbReference type="GO" id="GO:1904263">
    <property type="term" value="P:positive regulation of TORC1 signaling"/>
    <property type="evidence" value="ECO:0007669"/>
    <property type="project" value="TreeGrafter"/>
</dbReference>
<dbReference type="PANTHER" id="PTHR11259:SF1">
    <property type="entry name" value="RAS-RELATED GTP-BINDING PROTEIN"/>
    <property type="match status" value="1"/>
</dbReference>
<evidence type="ECO:0000256" key="1">
    <source>
        <dbReference type="ARBA" id="ARBA00004496"/>
    </source>
</evidence>
<name>A0A7E4ZYX1_PANRE</name>
<evidence type="ECO:0000313" key="8">
    <source>
        <dbReference type="Proteomes" id="UP000492821"/>
    </source>
</evidence>
<dbReference type="SUPFAM" id="SSF52540">
    <property type="entry name" value="P-loop containing nucleoside triphosphate hydrolases"/>
    <property type="match status" value="1"/>
</dbReference>
<dbReference type="InterPro" id="IPR039397">
    <property type="entry name" value="RagA/B"/>
</dbReference>
<keyword evidence="4" id="KW-0963">Cytoplasm</keyword>
<comment type="similarity">
    <text evidence="3">Belongs to the GTR/RAG GTP-binding protein family.</text>
</comment>
<keyword evidence="8" id="KW-1185">Reference proteome</keyword>
<dbReference type="InterPro" id="IPR027417">
    <property type="entry name" value="P-loop_NTPase"/>
</dbReference>
<dbReference type="Pfam" id="PF04499">
    <property type="entry name" value="SAPS"/>
    <property type="match status" value="1"/>
</dbReference>
<dbReference type="GO" id="GO:1990131">
    <property type="term" value="C:Gtr1-Gtr2 GTPase complex"/>
    <property type="evidence" value="ECO:0007669"/>
    <property type="project" value="TreeGrafter"/>
</dbReference>
<reference evidence="8" key="1">
    <citation type="journal article" date="2013" name="Genetics">
        <title>The draft genome and transcriptome of Panagrellus redivivus are shaped by the harsh demands of a free-living lifestyle.</title>
        <authorList>
            <person name="Srinivasan J."/>
            <person name="Dillman A.R."/>
            <person name="Macchietto M.G."/>
            <person name="Heikkinen L."/>
            <person name="Lakso M."/>
            <person name="Fracchia K.M."/>
            <person name="Antoshechkin I."/>
            <person name="Mortazavi A."/>
            <person name="Wong G."/>
            <person name="Sternberg P.W."/>
        </authorList>
    </citation>
    <scope>NUCLEOTIDE SEQUENCE [LARGE SCALE GENOMIC DNA]</scope>
    <source>
        <strain evidence="8">MT8872</strain>
    </source>
</reference>
<evidence type="ECO:0000256" key="6">
    <source>
        <dbReference type="ARBA" id="ARBA00023134"/>
    </source>
</evidence>
<evidence type="ECO:0000256" key="4">
    <source>
        <dbReference type="ARBA" id="ARBA00022490"/>
    </source>
</evidence>
<reference evidence="9" key="2">
    <citation type="submission" date="2020-10" db="UniProtKB">
        <authorList>
            <consortium name="WormBaseParasite"/>
        </authorList>
    </citation>
    <scope>IDENTIFICATION</scope>
</reference>
<dbReference type="Pfam" id="PF04670">
    <property type="entry name" value="Gtr1_RagA"/>
    <property type="match status" value="1"/>
</dbReference>
<comment type="catalytic activity">
    <reaction evidence="7">
        <text>GTP + H2O = GDP + phosphate + H(+)</text>
        <dbReference type="Rhea" id="RHEA:19669"/>
        <dbReference type="ChEBI" id="CHEBI:15377"/>
        <dbReference type="ChEBI" id="CHEBI:15378"/>
        <dbReference type="ChEBI" id="CHEBI:37565"/>
        <dbReference type="ChEBI" id="CHEBI:43474"/>
        <dbReference type="ChEBI" id="CHEBI:58189"/>
    </reaction>
    <physiologicalReaction direction="left-to-right" evidence="7">
        <dbReference type="Rhea" id="RHEA:19670"/>
    </physiologicalReaction>
</comment>
<dbReference type="AlphaFoldDB" id="A0A7E4ZYX1"/>
<dbReference type="GO" id="GO:0010507">
    <property type="term" value="P:negative regulation of autophagy"/>
    <property type="evidence" value="ECO:0007669"/>
    <property type="project" value="TreeGrafter"/>
</dbReference>
<evidence type="ECO:0000313" key="9">
    <source>
        <dbReference type="WBParaSite" id="Pan_g379.t2"/>
    </source>
</evidence>
<sequence length="895" mass="101530">MSFWDDFNDSASQLADKIISGNITTEELVQDSDCLSLMRDDNPHIIEFLKQPDVYRRLIQLSLYPEIKDIPYKDQYTLAHRANEVLTFRLDSFQAAIIDDEDSLRTIFDYINRRENEPQTHLVVSFFAKIIQTLYNVNAEKIVEYMKDHEFLQTLVSQLRYSALSELLNNLMFNSPPTSHEDFRDLLISSNFGLLLLNELISTNDPAAARNISNVWNDIVKSLREGVYNLSVGEDVLLNQLTAPNVVSKLLVTVLDENSSINTVIHMLDVLIVLTERDYDLGLPSIDLNQQTVDDRLRISQTEQDFVVEEVVAPFLGKILLLVQRFVVVEDASDIVVSVLRLAENLLNTSSPARRHVLRDGLIEGNFHEIFALVQAVPTWSIVTHSVSMMTGYLLHAAPSENNALVEFVFAEDGLNLLALILIALDEFLTPEVKHDEDLLNVFAARTFWFRLAERIETATEHCRNAEAVRKAIAASPEALHWSKFVSEHLKPYISANREDQDDNNTTLSSLPCNLSVDEVEIELSSDNTKTSFYDDKNNGNPTIEVCTPTGSEPDVSPKINDLSLGEKTAAPQTINMNGPPNVTRREVAPKKKVLLMGKSGAGKTSMRSIIFANYISRDCYHLGPTLEIEHAHVRFLGNIVLLWDCGGQETFMENYMTSQRDQIFKNVQVLIYVFDVESTEIEKDSRNYSGCLEALLQNSPQAKVFCLVHKMDLVQEDKRNSVFEGLVSKINEITRETALRHQIPAYVQCYRSSIWDETLYKAWSAIVYQLVPNVNVMEHKLKQFAEIMDADEVLLLEKATFLVVSRITRREYEDDHRFEKVSNIIKQFKLSCSRMGAQFECIHIKNSDFSAFIDTFTSNTYIMSICDGNVSAAAVAMNIKSARKHFQNLDASST</sequence>
<dbReference type="GO" id="GO:0005764">
    <property type="term" value="C:lysosome"/>
    <property type="evidence" value="ECO:0007669"/>
    <property type="project" value="TreeGrafter"/>
</dbReference>
<dbReference type="GO" id="GO:0019903">
    <property type="term" value="F:protein phosphatase binding"/>
    <property type="evidence" value="ECO:0007669"/>
    <property type="project" value="InterPro"/>
</dbReference>
<dbReference type="PANTHER" id="PTHR11259">
    <property type="entry name" value="RAS-RELATED GTP BINDING RAG/GTR YEAST"/>
    <property type="match status" value="1"/>
</dbReference>
<dbReference type="InterPro" id="IPR006762">
    <property type="entry name" value="Gtr1_RagA"/>
</dbReference>